<name>A0A1H2Q2Z2_9FLAO</name>
<keyword evidence="2" id="KW-0540">Nuclease</keyword>
<dbReference type="GO" id="GO:0004519">
    <property type="term" value="F:endonuclease activity"/>
    <property type="evidence" value="ECO:0007669"/>
    <property type="project" value="UniProtKB-KW"/>
</dbReference>
<dbReference type="PANTHER" id="PTHR38590:SF1">
    <property type="entry name" value="BLL0828 PROTEIN"/>
    <property type="match status" value="1"/>
</dbReference>
<gene>
    <name evidence="2" type="ORF">SAMN05444420_10115</name>
</gene>
<dbReference type="Gene3D" id="3.40.960.10">
    <property type="entry name" value="VSR Endonuclease"/>
    <property type="match status" value="1"/>
</dbReference>
<dbReference type="CDD" id="cd01038">
    <property type="entry name" value="Endonuclease_DUF559"/>
    <property type="match status" value="1"/>
</dbReference>
<dbReference type="InterPro" id="IPR047216">
    <property type="entry name" value="Endonuclease_DUF559_bact"/>
</dbReference>
<evidence type="ECO:0000313" key="2">
    <source>
        <dbReference type="EMBL" id="SDW01430.1"/>
    </source>
</evidence>
<comment type="caution">
    <text evidence="2">The sequence shown here is derived from an EMBL/GenBank/DDBJ whole genome shotgun (WGS) entry which is preliminary data.</text>
</comment>
<dbReference type="InterPro" id="IPR011335">
    <property type="entry name" value="Restrct_endonuc-II-like"/>
</dbReference>
<dbReference type="PANTHER" id="PTHR38590">
    <property type="entry name" value="BLL0828 PROTEIN"/>
    <property type="match status" value="1"/>
</dbReference>
<keyword evidence="2" id="KW-0255">Endonuclease</keyword>
<organism evidence="2 3">
    <name type="scientific">Capnocytophaga granulosa</name>
    <dbReference type="NCBI Taxonomy" id="45242"/>
    <lineage>
        <taxon>Bacteria</taxon>
        <taxon>Pseudomonadati</taxon>
        <taxon>Bacteroidota</taxon>
        <taxon>Flavobacteriia</taxon>
        <taxon>Flavobacteriales</taxon>
        <taxon>Flavobacteriaceae</taxon>
        <taxon>Capnocytophaga</taxon>
    </lineage>
</organism>
<reference evidence="2 3" key="1">
    <citation type="submission" date="2016-10" db="EMBL/GenBank/DDBJ databases">
        <authorList>
            <person name="Varghese N."/>
            <person name="Submissions S."/>
        </authorList>
    </citation>
    <scope>NUCLEOTIDE SEQUENCE [LARGE SCALE GENOMIC DNA]</scope>
    <source>
        <strain evidence="2 3">DSM 11449</strain>
    </source>
</reference>
<proteinExistence type="predicted"/>
<dbReference type="RefSeq" id="WP_016419349.1">
    <property type="nucleotide sequence ID" value="NZ_CAJPRD010000062.1"/>
</dbReference>
<evidence type="ECO:0000313" key="3">
    <source>
        <dbReference type="Proteomes" id="UP000182771"/>
    </source>
</evidence>
<dbReference type="InterPro" id="IPR007569">
    <property type="entry name" value="DUF559"/>
</dbReference>
<evidence type="ECO:0000259" key="1">
    <source>
        <dbReference type="Pfam" id="PF04480"/>
    </source>
</evidence>
<dbReference type="OrthoDB" id="9798754at2"/>
<dbReference type="GeneID" id="85018106"/>
<keyword evidence="3" id="KW-1185">Reference proteome</keyword>
<accession>A0A1H2Q2Z2</accession>
<dbReference type="Pfam" id="PF04480">
    <property type="entry name" value="DUF559"/>
    <property type="match status" value="1"/>
</dbReference>
<dbReference type="AlphaFoldDB" id="A0A1H2Q2Z2"/>
<feature type="domain" description="DUF559" evidence="1">
    <location>
        <begin position="12"/>
        <end position="117"/>
    </location>
</feature>
<keyword evidence="2" id="KW-0378">Hydrolase</keyword>
<sequence>MINSNIIPYNPKLKEFANNLRNNSTPCEISLWKQIKGRSLGVLFNRQVPILEYIVDFYCPQLHLAIEVDGNIHDFKYIEDAKRQEAIEKYGITFLRFSNQSIENDITHVISVIVAKINELKEEQESNY</sequence>
<dbReference type="SUPFAM" id="SSF52980">
    <property type="entry name" value="Restriction endonuclease-like"/>
    <property type="match status" value="1"/>
</dbReference>
<dbReference type="EMBL" id="FNND01000001">
    <property type="protein sequence ID" value="SDW01430.1"/>
    <property type="molecule type" value="Genomic_DNA"/>
</dbReference>
<protein>
    <submittedName>
        <fullName evidence="2">Very-short-patch-repair endonuclease</fullName>
    </submittedName>
</protein>
<dbReference type="Proteomes" id="UP000182771">
    <property type="component" value="Unassembled WGS sequence"/>
</dbReference>